<keyword evidence="4" id="KW-1185">Reference proteome</keyword>
<evidence type="ECO:0000313" key="2">
    <source>
        <dbReference type="EMBL" id="CAF0804571.1"/>
    </source>
</evidence>
<sequence length="100" mass="11739">MGNQASRNSCQRKKHPHRSTQSSTRTDRQNFYQRNMNSHYHAIDQIITQHFKILNSNMEVDQAAANAHRQALTIAMRNHLHTVFKNSCNDHQTHQIIYDV</sequence>
<dbReference type="EMBL" id="CAJNOR010000117">
    <property type="protein sequence ID" value="CAF0804571.1"/>
    <property type="molecule type" value="Genomic_DNA"/>
</dbReference>
<organism evidence="3 5">
    <name type="scientific">Adineta ricciae</name>
    <name type="common">Rotifer</name>
    <dbReference type="NCBI Taxonomy" id="249248"/>
    <lineage>
        <taxon>Eukaryota</taxon>
        <taxon>Metazoa</taxon>
        <taxon>Spiralia</taxon>
        <taxon>Gnathifera</taxon>
        <taxon>Rotifera</taxon>
        <taxon>Eurotatoria</taxon>
        <taxon>Bdelloidea</taxon>
        <taxon>Adinetida</taxon>
        <taxon>Adinetidae</taxon>
        <taxon>Adineta</taxon>
    </lineage>
</organism>
<evidence type="ECO:0000313" key="3">
    <source>
        <dbReference type="EMBL" id="CAF0812928.1"/>
    </source>
</evidence>
<gene>
    <name evidence="3" type="ORF">EDS130_LOCUS5445</name>
    <name evidence="2" type="ORF">XAT740_LOCUS3149</name>
</gene>
<evidence type="ECO:0000313" key="4">
    <source>
        <dbReference type="Proteomes" id="UP000663828"/>
    </source>
</evidence>
<dbReference type="Proteomes" id="UP000663828">
    <property type="component" value="Unassembled WGS sequence"/>
</dbReference>
<reference evidence="3" key="1">
    <citation type="submission" date="2021-02" db="EMBL/GenBank/DDBJ databases">
        <authorList>
            <person name="Nowell W R."/>
        </authorList>
    </citation>
    <scope>NUCLEOTIDE SEQUENCE</scope>
</reference>
<dbReference type="OrthoDB" id="9990827at2759"/>
<protein>
    <submittedName>
        <fullName evidence="3">Uncharacterized protein</fullName>
    </submittedName>
</protein>
<dbReference type="AlphaFoldDB" id="A0A813TDA0"/>
<name>A0A813TDA0_ADIRI</name>
<feature type="region of interest" description="Disordered" evidence="1">
    <location>
        <begin position="1"/>
        <end position="30"/>
    </location>
</feature>
<accession>A0A813TDA0</accession>
<evidence type="ECO:0000256" key="1">
    <source>
        <dbReference type="SAM" id="MobiDB-lite"/>
    </source>
</evidence>
<evidence type="ECO:0000313" key="5">
    <source>
        <dbReference type="Proteomes" id="UP000663852"/>
    </source>
</evidence>
<feature type="compositionally biased region" description="Polar residues" evidence="1">
    <location>
        <begin position="19"/>
        <end position="30"/>
    </location>
</feature>
<proteinExistence type="predicted"/>
<dbReference type="EMBL" id="CAJNOJ010000015">
    <property type="protein sequence ID" value="CAF0812928.1"/>
    <property type="molecule type" value="Genomic_DNA"/>
</dbReference>
<comment type="caution">
    <text evidence="3">The sequence shown here is derived from an EMBL/GenBank/DDBJ whole genome shotgun (WGS) entry which is preliminary data.</text>
</comment>
<dbReference type="Proteomes" id="UP000663852">
    <property type="component" value="Unassembled WGS sequence"/>
</dbReference>